<reference evidence="1 2" key="1">
    <citation type="submission" date="2019-01" db="EMBL/GenBank/DDBJ databases">
        <authorList>
            <person name="Sayadi A."/>
        </authorList>
    </citation>
    <scope>NUCLEOTIDE SEQUENCE [LARGE SCALE GENOMIC DNA]</scope>
</reference>
<proteinExistence type="predicted"/>
<evidence type="ECO:0000313" key="1">
    <source>
        <dbReference type="EMBL" id="VEN42967.1"/>
    </source>
</evidence>
<keyword evidence="2" id="KW-1185">Reference proteome</keyword>
<dbReference type="Proteomes" id="UP000410492">
    <property type="component" value="Unassembled WGS sequence"/>
</dbReference>
<sequence length="73" mass="7865">MKPNNSAIYSPGAVSLQQTAQVALGVGKFSCSARSSRDSLRLLGGLRLSSAQSLHQKRQNESCEARDCQQQIT</sequence>
<organism evidence="1 2">
    <name type="scientific">Callosobruchus maculatus</name>
    <name type="common">Southern cowpea weevil</name>
    <name type="synonym">Pulse bruchid</name>
    <dbReference type="NCBI Taxonomy" id="64391"/>
    <lineage>
        <taxon>Eukaryota</taxon>
        <taxon>Metazoa</taxon>
        <taxon>Ecdysozoa</taxon>
        <taxon>Arthropoda</taxon>
        <taxon>Hexapoda</taxon>
        <taxon>Insecta</taxon>
        <taxon>Pterygota</taxon>
        <taxon>Neoptera</taxon>
        <taxon>Endopterygota</taxon>
        <taxon>Coleoptera</taxon>
        <taxon>Polyphaga</taxon>
        <taxon>Cucujiformia</taxon>
        <taxon>Chrysomeloidea</taxon>
        <taxon>Chrysomelidae</taxon>
        <taxon>Bruchinae</taxon>
        <taxon>Bruchini</taxon>
        <taxon>Callosobruchus</taxon>
    </lineage>
</organism>
<protein>
    <submittedName>
        <fullName evidence="1">Uncharacterized protein</fullName>
    </submittedName>
</protein>
<accession>A0A653C4X4</accession>
<dbReference type="AlphaFoldDB" id="A0A653C4X4"/>
<gene>
    <name evidence="1" type="ORF">CALMAC_LOCUS6272</name>
</gene>
<dbReference type="EMBL" id="CAACVG010006987">
    <property type="protein sequence ID" value="VEN42967.1"/>
    <property type="molecule type" value="Genomic_DNA"/>
</dbReference>
<name>A0A653C4X4_CALMS</name>
<evidence type="ECO:0000313" key="2">
    <source>
        <dbReference type="Proteomes" id="UP000410492"/>
    </source>
</evidence>